<gene>
    <name evidence="5" type="ORF">C5O18_05740</name>
</gene>
<organism evidence="5 6">
    <name type="scientific">Amnimonas aquatica</name>
    <dbReference type="NCBI Taxonomy" id="2094561"/>
    <lineage>
        <taxon>Bacteria</taxon>
        <taxon>Pseudomonadati</taxon>
        <taxon>Pseudomonadota</taxon>
        <taxon>Gammaproteobacteria</taxon>
        <taxon>Moraxellales</taxon>
        <taxon>Moraxellaceae</taxon>
        <taxon>Amnimonas</taxon>
    </lineage>
</organism>
<evidence type="ECO:0000313" key="6">
    <source>
        <dbReference type="Proteomes" id="UP000243900"/>
    </source>
</evidence>
<dbReference type="InterPro" id="IPR006224">
    <property type="entry name" value="PsdUridine_synth_RluA-like_CS"/>
</dbReference>
<feature type="domain" description="Pseudouridine synthase RsuA/RluA-like" evidence="4">
    <location>
        <begin position="25"/>
        <end position="171"/>
    </location>
</feature>
<dbReference type="PANTHER" id="PTHR21600:SF89">
    <property type="entry name" value="RIBOSOMAL LARGE SUBUNIT PSEUDOURIDINE SYNTHASE A"/>
    <property type="match status" value="1"/>
</dbReference>
<dbReference type="EC" id="5.4.99.-" evidence="3"/>
<dbReference type="OrthoDB" id="9807829at2"/>
<evidence type="ECO:0000256" key="3">
    <source>
        <dbReference type="RuleBase" id="RU362028"/>
    </source>
</evidence>
<dbReference type="GO" id="GO:0003723">
    <property type="term" value="F:RNA binding"/>
    <property type="evidence" value="ECO:0007669"/>
    <property type="project" value="InterPro"/>
</dbReference>
<keyword evidence="3" id="KW-0413">Isomerase</keyword>
<dbReference type="PROSITE" id="PS01129">
    <property type="entry name" value="PSI_RLU"/>
    <property type="match status" value="1"/>
</dbReference>
<name>A0A2P6ASJ8_9GAMM</name>
<dbReference type="Pfam" id="PF00849">
    <property type="entry name" value="PseudoU_synth_2"/>
    <property type="match status" value="1"/>
</dbReference>
<dbReference type="GO" id="GO:0140098">
    <property type="term" value="F:catalytic activity, acting on RNA"/>
    <property type="evidence" value="ECO:0007669"/>
    <property type="project" value="UniProtKB-ARBA"/>
</dbReference>
<dbReference type="Gene3D" id="3.30.2350.10">
    <property type="entry name" value="Pseudouridine synthase"/>
    <property type="match status" value="1"/>
</dbReference>
<dbReference type="GO" id="GO:0000455">
    <property type="term" value="P:enzyme-directed rRNA pseudouridine synthesis"/>
    <property type="evidence" value="ECO:0007669"/>
    <property type="project" value="TreeGrafter"/>
</dbReference>
<protein>
    <recommendedName>
        <fullName evidence="3">Pseudouridine synthase</fullName>
        <ecNumber evidence="3">5.4.99.-</ecNumber>
    </recommendedName>
</protein>
<comment type="similarity">
    <text evidence="1 3">Belongs to the pseudouridine synthase RluA family.</text>
</comment>
<dbReference type="SUPFAM" id="SSF55120">
    <property type="entry name" value="Pseudouridine synthase"/>
    <property type="match status" value="1"/>
</dbReference>
<dbReference type="InterPro" id="IPR020103">
    <property type="entry name" value="PsdUridine_synth_cat_dom_sf"/>
</dbReference>
<accession>A0A2P6ASJ8</accession>
<dbReference type="Proteomes" id="UP000243900">
    <property type="component" value="Unassembled WGS sequence"/>
</dbReference>
<reference evidence="6" key="1">
    <citation type="submission" date="2018-02" db="EMBL/GenBank/DDBJ databases">
        <title>Genome sequencing of Solimonas sp. HR-BB.</title>
        <authorList>
            <person name="Lee Y."/>
            <person name="Jeon C.O."/>
        </authorList>
    </citation>
    <scope>NUCLEOTIDE SEQUENCE [LARGE SCALE GENOMIC DNA]</scope>
    <source>
        <strain evidence="6">HR-E</strain>
    </source>
</reference>
<dbReference type="InterPro" id="IPR006225">
    <property type="entry name" value="PsdUridine_synth_RluC/D"/>
</dbReference>
<sequence>MTTPDAHALPCPCPGLDILHADADCVVLRKPSGLHSVPGLGSDKHDSILTRLQQHDPDIHAVHRLDRDTSGVMVFGRHKAATSHFGKQFQARTVDKHYVALVAGLPEEDAGEIDLPMRYAPEIKPRQIVDPIAGKPARTLWRVLARRQHVALLALEPVTGRTHQLRVHLQAIGHPILGDSLYAPDAWREASPRLCLHAAELAFDHPADGRRMRFTAPEDFSTIFS</sequence>
<dbReference type="GO" id="GO:0009982">
    <property type="term" value="F:pseudouridine synthase activity"/>
    <property type="evidence" value="ECO:0007669"/>
    <property type="project" value="InterPro"/>
</dbReference>
<proteinExistence type="inferred from homology"/>
<evidence type="ECO:0000259" key="4">
    <source>
        <dbReference type="Pfam" id="PF00849"/>
    </source>
</evidence>
<comment type="catalytic activity">
    <reaction evidence="3">
        <text>a uridine in RNA = a pseudouridine in RNA</text>
        <dbReference type="Rhea" id="RHEA:48348"/>
        <dbReference type="Rhea" id="RHEA-COMP:12068"/>
        <dbReference type="Rhea" id="RHEA-COMP:12069"/>
        <dbReference type="ChEBI" id="CHEBI:65314"/>
        <dbReference type="ChEBI" id="CHEBI:65315"/>
    </reaction>
</comment>
<dbReference type="RefSeq" id="WP_105192270.1">
    <property type="nucleotide sequence ID" value="NZ_PTQZ01000113.1"/>
</dbReference>
<dbReference type="InterPro" id="IPR050188">
    <property type="entry name" value="RluA_PseudoU_synthase"/>
</dbReference>
<dbReference type="EMBL" id="PTQZ01000113">
    <property type="protein sequence ID" value="PQA42752.1"/>
    <property type="molecule type" value="Genomic_DNA"/>
</dbReference>
<dbReference type="CDD" id="cd02869">
    <property type="entry name" value="PseudoU_synth_RluA_like"/>
    <property type="match status" value="1"/>
</dbReference>
<evidence type="ECO:0000256" key="1">
    <source>
        <dbReference type="ARBA" id="ARBA00010876"/>
    </source>
</evidence>
<evidence type="ECO:0000313" key="5">
    <source>
        <dbReference type="EMBL" id="PQA42752.1"/>
    </source>
</evidence>
<dbReference type="PANTHER" id="PTHR21600">
    <property type="entry name" value="MITOCHONDRIAL RNA PSEUDOURIDINE SYNTHASE"/>
    <property type="match status" value="1"/>
</dbReference>
<dbReference type="AlphaFoldDB" id="A0A2P6ASJ8"/>
<evidence type="ECO:0000256" key="2">
    <source>
        <dbReference type="PIRSR" id="PIRSR606225-1"/>
    </source>
</evidence>
<dbReference type="NCBIfam" id="TIGR00005">
    <property type="entry name" value="rluA_subfam"/>
    <property type="match status" value="1"/>
</dbReference>
<feature type="active site" evidence="2">
    <location>
        <position position="66"/>
    </location>
</feature>
<comment type="caution">
    <text evidence="5">The sequence shown here is derived from an EMBL/GenBank/DDBJ whole genome shotgun (WGS) entry which is preliminary data.</text>
</comment>
<keyword evidence="6" id="KW-1185">Reference proteome</keyword>
<dbReference type="InterPro" id="IPR006145">
    <property type="entry name" value="PsdUridine_synth_RsuA/RluA"/>
</dbReference>
<comment type="function">
    <text evidence="3">Responsible for synthesis of pseudouridine from uracil.</text>
</comment>